<evidence type="ECO:0000313" key="1">
    <source>
        <dbReference type="EMBL" id="ROP36329.1"/>
    </source>
</evidence>
<dbReference type="EMBL" id="RJKM01000001">
    <property type="protein sequence ID" value="ROP36329.1"/>
    <property type="molecule type" value="Genomic_DNA"/>
</dbReference>
<accession>A0A3N1H1H8</accession>
<dbReference type="Proteomes" id="UP000268727">
    <property type="component" value="Unassembled WGS sequence"/>
</dbReference>
<evidence type="ECO:0008006" key="3">
    <source>
        <dbReference type="Google" id="ProtNLM"/>
    </source>
</evidence>
<dbReference type="AlphaFoldDB" id="A0A3N1H1H8"/>
<proteinExistence type="predicted"/>
<sequence>MRLPSPTGSQREGSRSPYILVRVTEPMSAAVREALSTDPSAPAGALAALADDPSPVIRANLLTNPAVPADLRYQVHASLSAEAAAGDREAENALAWVRYDRSGRTACDRPE</sequence>
<gene>
    <name evidence="1" type="ORF">EDD40_1594</name>
</gene>
<keyword evidence="2" id="KW-1185">Reference proteome</keyword>
<reference evidence="1 2" key="1">
    <citation type="submission" date="2018-11" db="EMBL/GenBank/DDBJ databases">
        <title>Sequencing the genomes of 1000 actinobacteria strains.</title>
        <authorList>
            <person name="Klenk H.-P."/>
        </authorList>
    </citation>
    <scope>NUCLEOTIDE SEQUENCE [LARGE SCALE GENOMIC DNA]</scope>
    <source>
        <strain evidence="1 2">DSM 44231</strain>
    </source>
</reference>
<protein>
    <recommendedName>
        <fullName evidence="3">Leucine rich repeat (LRR) protein</fullName>
    </recommendedName>
</protein>
<name>A0A3N1H1H8_9PSEU</name>
<evidence type="ECO:0000313" key="2">
    <source>
        <dbReference type="Proteomes" id="UP000268727"/>
    </source>
</evidence>
<organism evidence="1 2">
    <name type="scientific">Saccharothrix texasensis</name>
    <dbReference type="NCBI Taxonomy" id="103734"/>
    <lineage>
        <taxon>Bacteria</taxon>
        <taxon>Bacillati</taxon>
        <taxon>Actinomycetota</taxon>
        <taxon>Actinomycetes</taxon>
        <taxon>Pseudonocardiales</taxon>
        <taxon>Pseudonocardiaceae</taxon>
        <taxon>Saccharothrix</taxon>
    </lineage>
</organism>
<comment type="caution">
    <text evidence="1">The sequence shown here is derived from an EMBL/GenBank/DDBJ whole genome shotgun (WGS) entry which is preliminary data.</text>
</comment>